<dbReference type="Proteomes" id="UP000035800">
    <property type="component" value="Chromosome I"/>
</dbReference>
<evidence type="ECO:0000313" key="2">
    <source>
        <dbReference type="Proteomes" id="UP000035800"/>
    </source>
</evidence>
<gene>
    <name evidence="1" type="ORF">LSS_22950</name>
</gene>
<reference evidence="1 2" key="2">
    <citation type="journal article" date="2014" name="Emerg. Microbes Infect.">
        <title>Potential impact on kidney infection: a whole-genome analysis of Leptospira santarosai serovar Shermani.</title>
        <authorList>
            <person name="Chou L.F."/>
            <person name="Chen T.W."/>
            <person name="Ko Y.C."/>
            <person name="Pan M.J."/>
            <person name="Tian Y.C."/>
            <person name="Chiu C.H."/>
            <person name="Tang P."/>
            <person name="Hung C.C."/>
            <person name="Yang C.W."/>
        </authorList>
    </citation>
    <scope>NUCLEOTIDE SEQUENCE</scope>
    <source>
        <strain evidence="1 2">LT 821</strain>
    </source>
</reference>
<dbReference type="KEGG" id="lst:LSS_22950"/>
<evidence type="ECO:0000313" key="1">
    <source>
        <dbReference type="EMBL" id="AIT11051.1"/>
    </source>
</evidence>
<sequence length="30" mass="3639">MIFLKNVNPLQNFGFYKTELFHKKNLELIV</sequence>
<proteinExistence type="predicted"/>
<accession>A0A097ESZ4</accession>
<organism evidence="1 2">
    <name type="scientific">Leptospira santarosai serovar Shermani str. LT 821</name>
    <dbReference type="NCBI Taxonomy" id="758847"/>
    <lineage>
        <taxon>Bacteria</taxon>
        <taxon>Pseudomonadati</taxon>
        <taxon>Spirochaetota</taxon>
        <taxon>Spirochaetia</taxon>
        <taxon>Leptospirales</taxon>
        <taxon>Leptospiraceae</taxon>
        <taxon>Leptospira</taxon>
    </lineage>
</organism>
<dbReference type="STRING" id="758847.LSS_22950"/>
<reference evidence="1 2" key="1">
    <citation type="journal article" date="2012" name="Gene">
        <title>Sequence of Leptospira santarosai serovar Shermani genome and prediction of virulence-associated genes.</title>
        <authorList>
            <person name="Chou L.F."/>
            <person name="Chen Y.T."/>
            <person name="Lu C.W."/>
            <person name="Ko Y.C."/>
            <person name="Tang C.Y."/>
            <person name="Pan M.J."/>
            <person name="Tian Y.C."/>
            <person name="Chiu C.H."/>
            <person name="Hung C.C."/>
            <person name="Yang C.W."/>
        </authorList>
    </citation>
    <scope>NUCLEOTIDE SEQUENCE [LARGE SCALE GENOMIC DNA]</scope>
    <source>
        <strain evidence="1">LT 821</strain>
    </source>
</reference>
<dbReference type="EMBL" id="CP006694">
    <property type="protein sequence ID" value="AIT11051.1"/>
    <property type="molecule type" value="Genomic_DNA"/>
</dbReference>
<name>A0A097ESZ4_9LEPT</name>
<protein>
    <submittedName>
        <fullName evidence="1">Uncharacterized protein</fullName>
    </submittedName>
</protein>
<dbReference type="AlphaFoldDB" id="A0A097ESZ4"/>